<evidence type="ECO:0008006" key="4">
    <source>
        <dbReference type="Google" id="ProtNLM"/>
    </source>
</evidence>
<protein>
    <recommendedName>
        <fullName evidence="4">Cornifelin</fullName>
    </recommendedName>
</protein>
<gene>
    <name evidence="2" type="ORF">KOW79_006585</name>
</gene>
<sequence length="292" mass="32353">MERLPVELTVVRSQPGPVSDGQWSTGLCECYGDMSDCCFALWCLPVFACKTSRAAGGCVCLPLLDCVSCVPPASLAMRAAVRERYGIEGSVYSDCFYGCCCYPLSWCQISREIKRRAAALSNAQTSSYSSSSSKRWHYSQVSKSGQFLSATNSRLDPAALYTDIMAKMVVQQPQPIVTTTASYSNQWGTGICDCCENMAECCFAFWCFPCFACSTSRKFGECLCLPLLDGFGLIPPITLGMRAKMRERYGIEGSMCNDCLYSFFCLPCVWCQMSREMKLRGHSITFINSRAR</sequence>
<dbReference type="PANTHER" id="PTHR15907">
    <property type="entry name" value="DUF614 FAMILY PROTEIN-RELATED"/>
    <property type="match status" value="1"/>
</dbReference>
<dbReference type="EMBL" id="JAHKSW010000007">
    <property type="protein sequence ID" value="KAG7330363.1"/>
    <property type="molecule type" value="Genomic_DNA"/>
</dbReference>
<keyword evidence="3" id="KW-1185">Reference proteome</keyword>
<proteinExistence type="inferred from homology"/>
<accession>A0A9D3ST05</accession>
<comment type="caution">
    <text evidence="2">The sequence shown here is derived from an EMBL/GenBank/DDBJ whole genome shotgun (WGS) entry which is preliminary data.</text>
</comment>
<name>A0A9D3ST05_9TELE</name>
<dbReference type="NCBIfam" id="TIGR01571">
    <property type="entry name" value="A_thal_Cys_rich"/>
    <property type="match status" value="2"/>
</dbReference>
<dbReference type="InterPro" id="IPR006461">
    <property type="entry name" value="PLAC_motif_containing"/>
</dbReference>
<reference evidence="2 3" key="1">
    <citation type="submission" date="2021-06" db="EMBL/GenBank/DDBJ databases">
        <title>Chromosome-level genome assembly of the red-tail catfish (Hemibagrus wyckioides).</title>
        <authorList>
            <person name="Shao F."/>
        </authorList>
    </citation>
    <scope>NUCLEOTIDE SEQUENCE [LARGE SCALE GENOMIC DNA]</scope>
    <source>
        <strain evidence="2">EC202008001</strain>
        <tissue evidence="2">Blood</tissue>
    </source>
</reference>
<dbReference type="Pfam" id="PF04749">
    <property type="entry name" value="PLAC8"/>
    <property type="match status" value="2"/>
</dbReference>
<evidence type="ECO:0000256" key="1">
    <source>
        <dbReference type="ARBA" id="ARBA00009024"/>
    </source>
</evidence>
<dbReference type="Proteomes" id="UP000824219">
    <property type="component" value="Linkage Group LG07"/>
</dbReference>
<evidence type="ECO:0000313" key="2">
    <source>
        <dbReference type="EMBL" id="KAG7330363.1"/>
    </source>
</evidence>
<dbReference type="OrthoDB" id="1045822at2759"/>
<evidence type="ECO:0000313" key="3">
    <source>
        <dbReference type="Proteomes" id="UP000824219"/>
    </source>
</evidence>
<dbReference type="AlphaFoldDB" id="A0A9D3ST05"/>
<comment type="similarity">
    <text evidence="1">Belongs to the cornifelin family.</text>
</comment>
<organism evidence="2 3">
    <name type="scientific">Hemibagrus wyckioides</name>
    <dbReference type="NCBI Taxonomy" id="337641"/>
    <lineage>
        <taxon>Eukaryota</taxon>
        <taxon>Metazoa</taxon>
        <taxon>Chordata</taxon>
        <taxon>Craniata</taxon>
        <taxon>Vertebrata</taxon>
        <taxon>Euteleostomi</taxon>
        <taxon>Actinopterygii</taxon>
        <taxon>Neopterygii</taxon>
        <taxon>Teleostei</taxon>
        <taxon>Ostariophysi</taxon>
        <taxon>Siluriformes</taxon>
        <taxon>Bagridae</taxon>
        <taxon>Hemibagrus</taxon>
    </lineage>
</organism>